<organism evidence="1 3">
    <name type="scientific">Streptomyces koyangensis</name>
    <dbReference type="NCBI Taxonomy" id="188770"/>
    <lineage>
        <taxon>Bacteria</taxon>
        <taxon>Bacillati</taxon>
        <taxon>Actinomycetota</taxon>
        <taxon>Actinomycetes</taxon>
        <taxon>Kitasatosporales</taxon>
        <taxon>Streptomycetaceae</taxon>
        <taxon>Streptomyces</taxon>
        <taxon>Streptomyces aurantiacus group</taxon>
    </lineage>
</organism>
<protein>
    <recommendedName>
        <fullName evidence="5">CHAD domain-containing protein</fullName>
    </recommendedName>
</protein>
<evidence type="ECO:0000313" key="4">
    <source>
        <dbReference type="Proteomes" id="UP000596311"/>
    </source>
</evidence>
<evidence type="ECO:0000313" key="3">
    <source>
        <dbReference type="Proteomes" id="UP000259636"/>
    </source>
</evidence>
<gene>
    <name evidence="1" type="ORF">D0C37_29485</name>
    <name evidence="2" type="ORF">G9U55_02215</name>
</gene>
<dbReference type="RefSeq" id="WP_101279717.1">
    <property type="nucleotide sequence ID" value="NZ_CP031742.1"/>
</dbReference>
<dbReference type="EMBL" id="CP031742">
    <property type="protein sequence ID" value="AXQ58329.1"/>
    <property type="molecule type" value="Genomic_DNA"/>
</dbReference>
<dbReference type="GeneID" id="300118260"/>
<name>A0A385DK63_9ACTN</name>
<keyword evidence="4" id="KW-1185">Reference proteome</keyword>
<dbReference type="Proteomes" id="UP000259636">
    <property type="component" value="Chromosome"/>
</dbReference>
<dbReference type="Proteomes" id="UP000596311">
    <property type="component" value="Chromosome"/>
</dbReference>
<reference evidence="1 3" key="1">
    <citation type="submission" date="2018-08" db="EMBL/GenBank/DDBJ databases">
        <authorList>
            <person name="Ferrada E.E."/>
            <person name="Latorre B.A."/>
        </authorList>
    </citation>
    <scope>NUCLEOTIDE SEQUENCE [LARGE SCALE GENOMIC DNA]</scope>
    <source>
        <strain evidence="1 3">VK-A60T</strain>
    </source>
</reference>
<evidence type="ECO:0000313" key="2">
    <source>
        <dbReference type="EMBL" id="QRF01124.1"/>
    </source>
</evidence>
<dbReference type="EMBL" id="CP049945">
    <property type="protein sequence ID" value="QRF01124.1"/>
    <property type="molecule type" value="Genomic_DNA"/>
</dbReference>
<sequence length="81" mass="8898">MSDEAHACLAAEVRHLTFRLDHLYRQQHQGDRTEPTRQRVARLEALLAALQGHPEALGAAAEYSRCRPAPPCPSCGAVRAP</sequence>
<dbReference type="AlphaFoldDB" id="A0A385DK63"/>
<accession>A0A385DK63</accession>
<dbReference type="KEGG" id="sky:D0C37_29485"/>
<reference evidence="2 4" key="2">
    <citation type="submission" date="2020-03" db="EMBL/GenBank/DDBJ databases">
        <title>Genome mining and metabolic profiling illuminate the polycyclic tetramate macrolactams from Streptomyces koyangensis SCSIO 5802.</title>
        <authorList>
            <person name="Ding W."/>
        </authorList>
    </citation>
    <scope>NUCLEOTIDE SEQUENCE [LARGE SCALE GENOMIC DNA]</scope>
    <source>
        <strain evidence="2 4">SCSIO 5802</strain>
    </source>
</reference>
<evidence type="ECO:0008006" key="5">
    <source>
        <dbReference type="Google" id="ProtNLM"/>
    </source>
</evidence>
<evidence type="ECO:0000313" key="1">
    <source>
        <dbReference type="EMBL" id="AXQ58329.1"/>
    </source>
</evidence>
<proteinExistence type="predicted"/>